<keyword evidence="2" id="KW-1185">Reference proteome</keyword>
<evidence type="ECO:0000313" key="2">
    <source>
        <dbReference type="Proteomes" id="UP000786811"/>
    </source>
</evidence>
<organism evidence="1 2">
    <name type="scientific">Cotesia congregata</name>
    <name type="common">Parasitoid wasp</name>
    <name type="synonym">Apanteles congregatus</name>
    <dbReference type="NCBI Taxonomy" id="51543"/>
    <lineage>
        <taxon>Eukaryota</taxon>
        <taxon>Metazoa</taxon>
        <taxon>Ecdysozoa</taxon>
        <taxon>Arthropoda</taxon>
        <taxon>Hexapoda</taxon>
        <taxon>Insecta</taxon>
        <taxon>Pterygota</taxon>
        <taxon>Neoptera</taxon>
        <taxon>Endopterygota</taxon>
        <taxon>Hymenoptera</taxon>
        <taxon>Apocrita</taxon>
        <taxon>Ichneumonoidea</taxon>
        <taxon>Braconidae</taxon>
        <taxon>Microgastrinae</taxon>
        <taxon>Cotesia</taxon>
    </lineage>
</organism>
<comment type="caution">
    <text evidence="1">The sequence shown here is derived from an EMBL/GenBank/DDBJ whole genome shotgun (WGS) entry which is preliminary data.</text>
</comment>
<dbReference type="Proteomes" id="UP000786811">
    <property type="component" value="Unassembled WGS sequence"/>
</dbReference>
<protein>
    <submittedName>
        <fullName evidence="1">Uncharacterized protein</fullName>
    </submittedName>
</protein>
<dbReference type="EMBL" id="CAJNRD030001117">
    <property type="protein sequence ID" value="CAG5077011.1"/>
    <property type="molecule type" value="Genomic_DNA"/>
</dbReference>
<evidence type="ECO:0000313" key="1">
    <source>
        <dbReference type="EMBL" id="CAG5077011.1"/>
    </source>
</evidence>
<sequence length="82" mass="9056">MDNYIRVKDEDQKAAADQFAYFPLITECVIALGKVNNEVVLGHVPPDVKHELPHDHFIDDKELAKGVKNLNLGGELGVDGCQ</sequence>
<gene>
    <name evidence="1" type="ORF">HICCMSTLAB_LOCUS2347</name>
</gene>
<proteinExistence type="predicted"/>
<accession>A0A8J2E442</accession>
<reference evidence="1" key="1">
    <citation type="submission" date="2021-04" db="EMBL/GenBank/DDBJ databases">
        <authorList>
            <person name="Chebbi M.A.C M."/>
        </authorList>
    </citation>
    <scope>NUCLEOTIDE SEQUENCE</scope>
</reference>
<dbReference type="AlphaFoldDB" id="A0A8J2E442"/>
<name>A0A8J2E442_COTCN</name>